<evidence type="ECO:0000256" key="1">
    <source>
        <dbReference type="SAM" id="Coils"/>
    </source>
</evidence>
<evidence type="ECO:0000313" key="3">
    <source>
        <dbReference type="EMBL" id="CUE56553.1"/>
    </source>
</evidence>
<reference evidence="4" key="1">
    <citation type="submission" date="2015-09" db="EMBL/GenBank/DDBJ databases">
        <authorList>
            <consortium name="Pathogen Informatics"/>
        </authorList>
    </citation>
    <scope>NUCLEOTIDE SEQUENCE [LARGE SCALE GENOMIC DNA]</scope>
    <source>
        <strain evidence="4">Lake Konstanz</strain>
    </source>
</reference>
<feature type="compositionally biased region" description="Pro residues" evidence="2">
    <location>
        <begin position="20"/>
        <end position="33"/>
    </location>
</feature>
<evidence type="ECO:0000313" key="4">
    <source>
        <dbReference type="Proteomes" id="UP000051952"/>
    </source>
</evidence>
<proteinExistence type="predicted"/>
<dbReference type="AlphaFoldDB" id="A0A0S4IJV8"/>
<keyword evidence="1" id="KW-0175">Coiled coil</keyword>
<evidence type="ECO:0000256" key="2">
    <source>
        <dbReference type="SAM" id="MobiDB-lite"/>
    </source>
</evidence>
<feature type="compositionally biased region" description="Polar residues" evidence="2">
    <location>
        <begin position="75"/>
        <end position="85"/>
    </location>
</feature>
<organism evidence="3 4">
    <name type="scientific">Bodo saltans</name>
    <name type="common">Flagellated protozoan</name>
    <dbReference type="NCBI Taxonomy" id="75058"/>
    <lineage>
        <taxon>Eukaryota</taxon>
        <taxon>Discoba</taxon>
        <taxon>Euglenozoa</taxon>
        <taxon>Kinetoplastea</taxon>
        <taxon>Metakinetoplastina</taxon>
        <taxon>Eubodonida</taxon>
        <taxon>Bodonidae</taxon>
        <taxon>Bodo</taxon>
    </lineage>
</organism>
<feature type="coiled-coil region" evidence="1">
    <location>
        <begin position="116"/>
        <end position="157"/>
    </location>
</feature>
<name>A0A0S4IJV8_BODSA</name>
<feature type="region of interest" description="Disordered" evidence="2">
    <location>
        <begin position="1"/>
        <end position="85"/>
    </location>
</feature>
<gene>
    <name evidence="3" type="ORF">BSAL_49095</name>
</gene>
<feature type="compositionally biased region" description="Basic and acidic residues" evidence="2">
    <location>
        <begin position="179"/>
        <end position="190"/>
    </location>
</feature>
<dbReference type="VEuPathDB" id="TriTrypDB:BSAL_49095"/>
<feature type="region of interest" description="Disordered" evidence="2">
    <location>
        <begin position="179"/>
        <end position="207"/>
    </location>
</feature>
<dbReference type="Proteomes" id="UP000051952">
    <property type="component" value="Unassembled WGS sequence"/>
</dbReference>
<sequence>MTSHYDEEIDMTSPERIPSRPAPIAPPDSPPPFVSKVKASSYSHSAPPSSQPVYLAGAQGVDSRDAANEAMATAPQPQSQSHLVGSSTLQSSISLEVLEMIAAQQADAYHQKLREIAEHELRLQKWADSLHQKQEKLERWERRLGDQERDLAENTTKLRGGAGVADLSTVSFAERMNVFRRDSQRQHDEASAGLRGYSSHSYAVDDA</sequence>
<protein>
    <submittedName>
        <fullName evidence="3">Uncharacterized protein</fullName>
    </submittedName>
</protein>
<keyword evidence="4" id="KW-1185">Reference proteome</keyword>
<dbReference type="EMBL" id="CYKH01000005">
    <property type="protein sequence ID" value="CUE56553.1"/>
    <property type="molecule type" value="Genomic_DNA"/>
</dbReference>
<feature type="compositionally biased region" description="Low complexity" evidence="2">
    <location>
        <begin position="39"/>
        <end position="48"/>
    </location>
</feature>
<accession>A0A0S4IJV8</accession>